<dbReference type="RefSeq" id="WP_136891171.1">
    <property type="nucleotide sequence ID" value="NZ_CP034413.3"/>
</dbReference>
<protein>
    <submittedName>
        <fullName evidence="1">Uncharacterized protein</fullName>
    </submittedName>
</protein>
<dbReference type="EMBL" id="CP034413">
    <property type="protein sequence ID" value="QCI59183.1"/>
    <property type="molecule type" value="Genomic_DNA"/>
</dbReference>
<keyword evidence="2" id="KW-1185">Reference proteome</keyword>
<proteinExistence type="predicted"/>
<sequence length="60" mass="6877">MKKELCKPCAIALENRGKTVKAAGGRCEKITCAECGRRRFGYTYEVTGWPHRRKKEDMLT</sequence>
<dbReference type="KEGG" id="obj:EIO64_08070"/>
<reference evidence="2" key="1">
    <citation type="submission" date="2018-12" db="EMBL/GenBank/DDBJ databases">
        <title>Dusodibacter welbiota gen. nov., sp. nov., isolated from human faeces and emended description of the Oscillibacter genus.</title>
        <authorList>
            <person name="Le Roy T."/>
            <person name="Van der Smissen P."/>
            <person name="Delzenne N."/>
            <person name="Muccioli G."/>
            <person name="Collet J.F."/>
            <person name="Cani P.D."/>
        </authorList>
    </citation>
    <scope>NUCLEOTIDE SEQUENCE [LARGE SCALE GENOMIC DNA]</scope>
    <source>
        <strain evidence="2">J115</strain>
    </source>
</reference>
<dbReference type="AlphaFoldDB" id="A0A4D7ANM9"/>
<organism evidence="1 2">
    <name type="scientific">Dysosmobacter welbionis</name>
    <dbReference type="NCBI Taxonomy" id="2093857"/>
    <lineage>
        <taxon>Bacteria</taxon>
        <taxon>Bacillati</taxon>
        <taxon>Bacillota</taxon>
        <taxon>Clostridia</taxon>
        <taxon>Eubacteriales</taxon>
        <taxon>Oscillospiraceae</taxon>
        <taxon>Dysosmobacter</taxon>
    </lineage>
</organism>
<gene>
    <name evidence="1" type="ORF">EIO64_08070</name>
</gene>
<name>A0A4D7ANM9_9FIRM</name>
<accession>A0A4D7ANM9</accession>
<evidence type="ECO:0000313" key="1">
    <source>
        <dbReference type="EMBL" id="QCI59183.1"/>
    </source>
</evidence>
<evidence type="ECO:0000313" key="2">
    <source>
        <dbReference type="Proteomes" id="UP000298642"/>
    </source>
</evidence>
<dbReference type="Proteomes" id="UP000298642">
    <property type="component" value="Chromosome"/>
</dbReference>